<dbReference type="FunFam" id="3.30.420.40:FF:000102">
    <property type="entry name" value="Putative glycerol kinase 5"/>
    <property type="match status" value="1"/>
</dbReference>
<organism evidence="8 9">
    <name type="scientific">Strongyloides papillosus</name>
    <name type="common">Intestinal threadworm</name>
    <dbReference type="NCBI Taxonomy" id="174720"/>
    <lineage>
        <taxon>Eukaryota</taxon>
        <taxon>Metazoa</taxon>
        <taxon>Ecdysozoa</taxon>
        <taxon>Nematoda</taxon>
        <taxon>Chromadorea</taxon>
        <taxon>Rhabditida</taxon>
        <taxon>Tylenchina</taxon>
        <taxon>Panagrolaimomorpha</taxon>
        <taxon>Strongyloidoidea</taxon>
        <taxon>Strongyloididae</taxon>
        <taxon>Strongyloides</taxon>
    </lineage>
</organism>
<evidence type="ECO:0000256" key="4">
    <source>
        <dbReference type="ARBA" id="ARBA00022777"/>
    </source>
</evidence>
<evidence type="ECO:0000259" key="6">
    <source>
        <dbReference type="Pfam" id="PF00370"/>
    </source>
</evidence>
<keyword evidence="8" id="KW-1185">Reference proteome</keyword>
<dbReference type="GO" id="GO:0005739">
    <property type="term" value="C:mitochondrion"/>
    <property type="evidence" value="ECO:0007669"/>
    <property type="project" value="TreeGrafter"/>
</dbReference>
<dbReference type="PANTHER" id="PTHR10196">
    <property type="entry name" value="SUGAR KINASE"/>
    <property type="match status" value="1"/>
</dbReference>
<dbReference type="GO" id="GO:0046167">
    <property type="term" value="P:glycerol-3-phosphate biosynthetic process"/>
    <property type="evidence" value="ECO:0007669"/>
    <property type="project" value="TreeGrafter"/>
</dbReference>
<dbReference type="Proteomes" id="UP000046392">
    <property type="component" value="Unplaced"/>
</dbReference>
<proteinExistence type="inferred from homology"/>
<keyword evidence="4" id="KW-0418">Kinase</keyword>
<dbReference type="Pfam" id="PF02782">
    <property type="entry name" value="FGGY_C"/>
    <property type="match status" value="1"/>
</dbReference>
<feature type="domain" description="Carbohydrate kinase FGGY N-terminal" evidence="6">
    <location>
        <begin position="29"/>
        <end position="294"/>
    </location>
</feature>
<dbReference type="SUPFAM" id="SSF53067">
    <property type="entry name" value="Actin-like ATPase domain"/>
    <property type="match status" value="2"/>
</dbReference>
<evidence type="ECO:0000256" key="5">
    <source>
        <dbReference type="ARBA" id="ARBA00022840"/>
    </source>
</evidence>
<dbReference type="STRING" id="174720.A0A0N5BCP4"/>
<dbReference type="GO" id="GO:0006641">
    <property type="term" value="P:triglyceride metabolic process"/>
    <property type="evidence" value="ECO:0007669"/>
    <property type="project" value="TreeGrafter"/>
</dbReference>
<evidence type="ECO:0000256" key="3">
    <source>
        <dbReference type="ARBA" id="ARBA00022741"/>
    </source>
</evidence>
<evidence type="ECO:0000259" key="7">
    <source>
        <dbReference type="Pfam" id="PF02782"/>
    </source>
</evidence>
<dbReference type="PIRSF" id="PIRSF000538">
    <property type="entry name" value="GlpK"/>
    <property type="match status" value="1"/>
</dbReference>
<evidence type="ECO:0000256" key="1">
    <source>
        <dbReference type="ARBA" id="ARBA00009156"/>
    </source>
</evidence>
<dbReference type="GO" id="GO:0006071">
    <property type="term" value="P:glycerol metabolic process"/>
    <property type="evidence" value="ECO:0007669"/>
    <property type="project" value="TreeGrafter"/>
</dbReference>
<dbReference type="InterPro" id="IPR043129">
    <property type="entry name" value="ATPase_NBD"/>
</dbReference>
<evidence type="ECO:0000256" key="2">
    <source>
        <dbReference type="ARBA" id="ARBA00022679"/>
    </source>
</evidence>
<evidence type="ECO:0000313" key="9">
    <source>
        <dbReference type="WBParaSite" id="SPAL_0000378900.1"/>
    </source>
</evidence>
<reference evidence="9" key="1">
    <citation type="submission" date="2017-02" db="UniProtKB">
        <authorList>
            <consortium name="WormBaseParasite"/>
        </authorList>
    </citation>
    <scope>IDENTIFICATION</scope>
</reference>
<name>A0A0N5BCP4_STREA</name>
<keyword evidence="2" id="KW-0808">Transferase</keyword>
<dbReference type="CDD" id="cd07793">
    <property type="entry name" value="ASKHA_NBD_FGGY_GK5-like"/>
    <property type="match status" value="1"/>
</dbReference>
<dbReference type="PANTHER" id="PTHR10196:SF68">
    <property type="entry name" value="GLYCEROL KINASE 5-RELATED"/>
    <property type="match status" value="1"/>
</dbReference>
<dbReference type="GO" id="GO:0005524">
    <property type="term" value="F:ATP binding"/>
    <property type="evidence" value="ECO:0007669"/>
    <property type="project" value="UniProtKB-KW"/>
</dbReference>
<sequence length="542" mass="61338">MSIINVNEPLQCGTWKMKYINNKNIKKGYTLVVDIGTTTMKVAIINEKNRIILCESEKVQINISRKNDIYQAEMDPEILWNQFVELVKKAITKFGSIELIESFGMCCQRNTFVSWDKRNMKPIHPLITWKDCRGKDACNQWNKGLFIKTLNIAGSVLYFLLRGEKFKSIKIFRFINAMVSHRFLAISKEYKEVEKLRREGFLGFGFLDTWIVAKLTNGSKVVSEPSGSSTTGLYDPYVRNWASYMLKIISFPSEILPNLTSSAGEVIGMINKSIFGYEIPICSLMGDQQAAMVGAGCLSVGDVKISLGTGSFININTGKNVFASLLGLYPICAYKIRDDYCFAVEGVSSDTSEVINWAGMMNLYDRLENCSDIAFSGNTDNQLNFFPSFSGVQTPINDTNACCALLGINSSSKREDILRAILESISFRVYQLWKAVHFEISNFECGKIRICGGVAANDFICHTFCTLIDKEIERPSDYASTTLIGSAFMCNLTKGYYDITDISNIISIDKIFKPNKHERKKLLEKYNNWEKSLERTLEYYKK</sequence>
<feature type="domain" description="Carbohydrate kinase FGGY C-terminal" evidence="7">
    <location>
        <begin position="304"/>
        <end position="491"/>
    </location>
</feature>
<evidence type="ECO:0000313" key="8">
    <source>
        <dbReference type="Proteomes" id="UP000046392"/>
    </source>
</evidence>
<dbReference type="InterPro" id="IPR018484">
    <property type="entry name" value="FGGY_N"/>
</dbReference>
<dbReference type="Pfam" id="PF00370">
    <property type="entry name" value="FGGY_N"/>
    <property type="match status" value="1"/>
</dbReference>
<dbReference type="Gene3D" id="3.30.420.40">
    <property type="match status" value="2"/>
</dbReference>
<accession>A0A0N5BCP4</accession>
<keyword evidence="5" id="KW-0067">ATP-binding</keyword>
<dbReference type="InterPro" id="IPR018485">
    <property type="entry name" value="FGGY_C"/>
</dbReference>
<comment type="similarity">
    <text evidence="1">Belongs to the FGGY kinase family.</text>
</comment>
<dbReference type="InterPro" id="IPR000577">
    <property type="entry name" value="Carb_kinase_FGGY"/>
</dbReference>
<dbReference type="GO" id="GO:0016301">
    <property type="term" value="F:kinase activity"/>
    <property type="evidence" value="ECO:0007669"/>
    <property type="project" value="UniProtKB-KW"/>
</dbReference>
<dbReference type="InterPro" id="IPR037444">
    <property type="entry name" value="GK5"/>
</dbReference>
<keyword evidence="3" id="KW-0547">Nucleotide-binding</keyword>
<dbReference type="AlphaFoldDB" id="A0A0N5BCP4"/>
<protein>
    <submittedName>
        <fullName evidence="9">Glycerol kinase</fullName>
    </submittedName>
</protein>
<dbReference type="WBParaSite" id="SPAL_0000378900.1">
    <property type="protein sequence ID" value="SPAL_0000378900.1"/>
    <property type="gene ID" value="SPAL_0000378900"/>
</dbReference>